<keyword evidence="1" id="KW-0238">DNA-binding</keyword>
<comment type="caution">
    <text evidence="5">The sequence shown here is derived from an EMBL/GenBank/DDBJ whole genome shotgun (WGS) entry which is preliminary data.</text>
</comment>
<accession>A0AAD5CZ66</accession>
<feature type="domain" description="C3H1-type" evidence="4">
    <location>
        <begin position="297"/>
        <end position="325"/>
    </location>
</feature>
<protein>
    <recommendedName>
        <fullName evidence="4">C3H1-type domain-containing protein</fullName>
    </recommendedName>
</protein>
<dbReference type="EMBL" id="JAMZMK010005988">
    <property type="protein sequence ID" value="KAI7751081.1"/>
    <property type="molecule type" value="Genomic_DNA"/>
</dbReference>
<dbReference type="AlphaFoldDB" id="A0AAD5CZ66"/>
<dbReference type="PANTHER" id="PTHR33400">
    <property type="entry name" value="ZINC FINGER CCCH DOMAIN-CONTAINING PROTEIN 6-RELATED"/>
    <property type="match status" value="1"/>
</dbReference>
<reference evidence="5" key="1">
    <citation type="submission" date="2022-06" db="EMBL/GenBank/DDBJ databases">
        <title>Uncovering the hologenomic basis of an extraordinary plant invasion.</title>
        <authorList>
            <person name="Bieker V.C."/>
            <person name="Martin M.D."/>
            <person name="Gilbert T."/>
            <person name="Hodgins K."/>
            <person name="Battlay P."/>
            <person name="Petersen B."/>
            <person name="Wilson J."/>
        </authorList>
    </citation>
    <scope>NUCLEOTIDE SEQUENCE</scope>
    <source>
        <strain evidence="5">AA19_3_7</strain>
        <tissue evidence="5">Leaf</tissue>
    </source>
</reference>
<keyword evidence="6" id="KW-1185">Reference proteome</keyword>
<dbReference type="PANTHER" id="PTHR33400:SF2">
    <property type="entry name" value="ZINC FINGER CCCH DOMAIN-CONTAINING PROTEIN 6"/>
    <property type="match status" value="1"/>
</dbReference>
<dbReference type="GO" id="GO:0003677">
    <property type="term" value="F:DNA binding"/>
    <property type="evidence" value="ECO:0007669"/>
    <property type="project" value="UniProtKB-KW"/>
</dbReference>
<evidence type="ECO:0000259" key="4">
    <source>
        <dbReference type="PROSITE" id="PS50103"/>
    </source>
</evidence>
<evidence type="ECO:0000256" key="2">
    <source>
        <dbReference type="PROSITE-ProRule" id="PRU00723"/>
    </source>
</evidence>
<proteinExistence type="predicted"/>
<dbReference type="InterPro" id="IPR000571">
    <property type="entry name" value="Znf_CCCH"/>
</dbReference>
<keyword evidence="2" id="KW-0863">Zinc-finger</keyword>
<feature type="compositionally biased region" description="Basic residues" evidence="3">
    <location>
        <begin position="340"/>
        <end position="354"/>
    </location>
</feature>
<organism evidence="5 6">
    <name type="scientific">Ambrosia artemisiifolia</name>
    <name type="common">Common ragweed</name>
    <dbReference type="NCBI Taxonomy" id="4212"/>
    <lineage>
        <taxon>Eukaryota</taxon>
        <taxon>Viridiplantae</taxon>
        <taxon>Streptophyta</taxon>
        <taxon>Embryophyta</taxon>
        <taxon>Tracheophyta</taxon>
        <taxon>Spermatophyta</taxon>
        <taxon>Magnoliopsida</taxon>
        <taxon>eudicotyledons</taxon>
        <taxon>Gunneridae</taxon>
        <taxon>Pentapetalae</taxon>
        <taxon>asterids</taxon>
        <taxon>campanulids</taxon>
        <taxon>Asterales</taxon>
        <taxon>Asteraceae</taxon>
        <taxon>Asteroideae</taxon>
        <taxon>Heliantheae alliance</taxon>
        <taxon>Heliantheae</taxon>
        <taxon>Ambrosia</taxon>
    </lineage>
</organism>
<keyword evidence="2" id="KW-0479">Metal-binding</keyword>
<evidence type="ECO:0000256" key="3">
    <source>
        <dbReference type="SAM" id="MobiDB-lite"/>
    </source>
</evidence>
<dbReference type="PROSITE" id="PS50103">
    <property type="entry name" value="ZF_C3H1"/>
    <property type="match status" value="1"/>
</dbReference>
<evidence type="ECO:0000256" key="1">
    <source>
        <dbReference type="ARBA" id="ARBA00023125"/>
    </source>
</evidence>
<feature type="zinc finger region" description="C3H1-type" evidence="2">
    <location>
        <begin position="297"/>
        <end position="325"/>
    </location>
</feature>
<feature type="region of interest" description="Disordered" evidence="3">
    <location>
        <begin position="329"/>
        <end position="354"/>
    </location>
</feature>
<evidence type="ECO:0000313" key="5">
    <source>
        <dbReference type="EMBL" id="KAI7751081.1"/>
    </source>
</evidence>
<name>A0AAD5CZ66_AMBAR</name>
<sequence length="354" mass="39142">MLGKRGSELRIGCSRTYIHNIRQIDWACPPRFLVDPDWKMEAGSESQETHIQLQRESRIADVIYYHKSDIPPNPYVAPNAFDLNDDSGIPVIPLEVINDETSPNDPLIPPEPTVTSTRPLLPSDEVIGTAVALVALIKSKEPGSQIDLELLIQLLCNPGILEKLTKEHGLSANQSSVITRAQPRECSSVPLPVPMPAVGGYSTWFTSTPFSRSLPQGVRNMIEQIHSNSESQNPSSNRKVDVSKLRKLVNEYGLGDDLVKRGPAVVKDADYYRRLISQHGMSQENDKPQESVKLTASQEQRPCVYFNSPKGCRRGSGCRFQHVKGGFGGGGQAVEEQHGAKRMKLSGRNFGRHT</sequence>
<evidence type="ECO:0000313" key="6">
    <source>
        <dbReference type="Proteomes" id="UP001206925"/>
    </source>
</evidence>
<dbReference type="GO" id="GO:0008270">
    <property type="term" value="F:zinc ion binding"/>
    <property type="evidence" value="ECO:0007669"/>
    <property type="project" value="UniProtKB-KW"/>
</dbReference>
<dbReference type="Proteomes" id="UP001206925">
    <property type="component" value="Unassembled WGS sequence"/>
</dbReference>
<gene>
    <name evidence="5" type="ORF">M8C21_013196</name>
</gene>
<keyword evidence="2" id="KW-0862">Zinc</keyword>